<feature type="transmembrane region" description="Helical" evidence="1">
    <location>
        <begin position="189"/>
        <end position="222"/>
    </location>
</feature>
<keyword evidence="1" id="KW-1133">Transmembrane helix</keyword>
<dbReference type="EMBL" id="QJTE01000002">
    <property type="protein sequence ID" value="PYE84478.1"/>
    <property type="molecule type" value="Genomic_DNA"/>
</dbReference>
<evidence type="ECO:0000313" key="3">
    <source>
        <dbReference type="Proteomes" id="UP000248311"/>
    </source>
</evidence>
<dbReference type="AlphaFoldDB" id="A0A318T7V4"/>
<name>A0A318T7V4_9RHOB</name>
<organism evidence="2 3">
    <name type="scientific">Pseudoroseicyclus aestuarii</name>
    <dbReference type="NCBI Taxonomy" id="1795041"/>
    <lineage>
        <taxon>Bacteria</taxon>
        <taxon>Pseudomonadati</taxon>
        <taxon>Pseudomonadota</taxon>
        <taxon>Alphaproteobacteria</taxon>
        <taxon>Rhodobacterales</taxon>
        <taxon>Paracoccaceae</taxon>
        <taxon>Pseudoroseicyclus</taxon>
    </lineage>
</organism>
<reference evidence="2 3" key="1">
    <citation type="submission" date="2018-06" db="EMBL/GenBank/DDBJ databases">
        <title>Genomic Encyclopedia of Type Strains, Phase III (KMG-III): the genomes of soil and plant-associated and newly described type strains.</title>
        <authorList>
            <person name="Whitman W."/>
        </authorList>
    </citation>
    <scope>NUCLEOTIDE SEQUENCE [LARGE SCALE GENOMIC DNA]</scope>
    <source>
        <strain evidence="2 3">CECT 9025</strain>
    </source>
</reference>
<feature type="transmembrane region" description="Helical" evidence="1">
    <location>
        <begin position="20"/>
        <end position="42"/>
    </location>
</feature>
<protein>
    <recommendedName>
        <fullName evidence="4">DUF4013 domain-containing protein</fullName>
    </recommendedName>
</protein>
<sequence>MSGAIVTHSVQLVRRNIGEALRVSLVPLAVATVLIGLITAFFGPEVPLQPGTEEAPAPADLAATLIVLAVTVTVGILCAAWAAVAWHRFVLLEEYPGWIPPFAGRPVGAYALRSFQLSLVVIAIMVPISLVFALIATLLPFVFLVFLAIFFAASYLSLRFGLILPATAVGETMSLRAAWAASASASNGIAVAAVVLAALQIVLALAVQGLALAGLGILAFAADIVVNWLSLMLGIAVLTTIYGVTVEGRRLG</sequence>
<proteinExistence type="predicted"/>
<dbReference type="RefSeq" id="WP_110813569.1">
    <property type="nucleotide sequence ID" value="NZ_QJTE01000002.1"/>
</dbReference>
<dbReference type="Proteomes" id="UP000248311">
    <property type="component" value="Unassembled WGS sequence"/>
</dbReference>
<gene>
    <name evidence="2" type="ORF">DFP88_102278</name>
</gene>
<feature type="transmembrane region" description="Helical" evidence="1">
    <location>
        <begin position="228"/>
        <end position="246"/>
    </location>
</feature>
<evidence type="ECO:0000256" key="1">
    <source>
        <dbReference type="SAM" id="Phobius"/>
    </source>
</evidence>
<accession>A0A318T7V4</accession>
<feature type="transmembrane region" description="Helical" evidence="1">
    <location>
        <begin position="141"/>
        <end position="168"/>
    </location>
</feature>
<evidence type="ECO:0008006" key="4">
    <source>
        <dbReference type="Google" id="ProtNLM"/>
    </source>
</evidence>
<evidence type="ECO:0000313" key="2">
    <source>
        <dbReference type="EMBL" id="PYE84478.1"/>
    </source>
</evidence>
<feature type="transmembrane region" description="Helical" evidence="1">
    <location>
        <begin position="115"/>
        <end position="135"/>
    </location>
</feature>
<keyword evidence="1" id="KW-0472">Membrane</keyword>
<keyword evidence="3" id="KW-1185">Reference proteome</keyword>
<comment type="caution">
    <text evidence="2">The sequence shown here is derived from an EMBL/GenBank/DDBJ whole genome shotgun (WGS) entry which is preliminary data.</text>
</comment>
<keyword evidence="1" id="KW-0812">Transmembrane</keyword>
<feature type="transmembrane region" description="Helical" evidence="1">
    <location>
        <begin position="62"/>
        <end position="86"/>
    </location>
</feature>
<dbReference type="OrthoDB" id="7704812at2"/>